<organism evidence="5 6">
    <name type="scientific">Saitozyma podzolica</name>
    <dbReference type="NCBI Taxonomy" id="1890683"/>
    <lineage>
        <taxon>Eukaryota</taxon>
        <taxon>Fungi</taxon>
        <taxon>Dikarya</taxon>
        <taxon>Basidiomycota</taxon>
        <taxon>Agaricomycotina</taxon>
        <taxon>Tremellomycetes</taxon>
        <taxon>Tremellales</taxon>
        <taxon>Trimorphomycetaceae</taxon>
        <taxon>Saitozyma</taxon>
    </lineage>
</organism>
<dbReference type="GO" id="GO:0005634">
    <property type="term" value="C:nucleus"/>
    <property type="evidence" value="ECO:0007669"/>
    <property type="project" value="TreeGrafter"/>
</dbReference>
<proteinExistence type="inferred from homology"/>
<dbReference type="EMBL" id="RSCD01000019">
    <property type="protein sequence ID" value="RSH85557.1"/>
    <property type="molecule type" value="Genomic_DNA"/>
</dbReference>
<dbReference type="PANTHER" id="PTHR42748">
    <property type="entry name" value="NITROGEN METABOLITE REPRESSION PROTEIN NMRA FAMILY MEMBER"/>
    <property type="match status" value="1"/>
</dbReference>
<evidence type="ECO:0000313" key="6">
    <source>
        <dbReference type="Proteomes" id="UP000279259"/>
    </source>
</evidence>
<dbReference type="Gene3D" id="3.40.50.720">
    <property type="entry name" value="NAD(P)-binding Rossmann-like Domain"/>
    <property type="match status" value="1"/>
</dbReference>
<dbReference type="Pfam" id="PF05368">
    <property type="entry name" value="NmrA"/>
    <property type="match status" value="1"/>
</dbReference>
<dbReference type="STRING" id="1890683.A0A427Y3A1"/>
<dbReference type="CDD" id="cd05251">
    <property type="entry name" value="NmrA_like_SDR_a"/>
    <property type="match status" value="1"/>
</dbReference>
<comment type="similarity">
    <text evidence="1">Belongs to the NmrA-type oxidoreductase family.</text>
</comment>
<dbReference type="OrthoDB" id="300709at2759"/>
<comment type="caution">
    <text evidence="5">The sequence shown here is derived from an EMBL/GenBank/DDBJ whole genome shotgun (WGS) entry which is preliminary data.</text>
</comment>
<evidence type="ECO:0000313" key="5">
    <source>
        <dbReference type="EMBL" id="RSH85557.1"/>
    </source>
</evidence>
<dbReference type="Gene3D" id="3.90.25.10">
    <property type="entry name" value="UDP-galactose 4-epimerase, domain 1"/>
    <property type="match status" value="1"/>
</dbReference>
<dbReference type="Proteomes" id="UP000279259">
    <property type="component" value="Unassembled WGS sequence"/>
</dbReference>
<feature type="domain" description="NmrA-like" evidence="4">
    <location>
        <begin position="3"/>
        <end position="266"/>
    </location>
</feature>
<protein>
    <recommendedName>
        <fullName evidence="4">NmrA-like domain-containing protein</fullName>
    </recommendedName>
</protein>
<dbReference type="InterPro" id="IPR051164">
    <property type="entry name" value="NmrA-like_oxidored"/>
</dbReference>
<evidence type="ECO:0000256" key="2">
    <source>
        <dbReference type="ARBA" id="ARBA00022857"/>
    </source>
</evidence>
<dbReference type="AlphaFoldDB" id="A0A427Y3A1"/>
<evidence type="ECO:0000259" key="4">
    <source>
        <dbReference type="Pfam" id="PF05368"/>
    </source>
</evidence>
<dbReference type="GO" id="GO:0016491">
    <property type="term" value="F:oxidoreductase activity"/>
    <property type="evidence" value="ECO:0007669"/>
    <property type="project" value="UniProtKB-KW"/>
</dbReference>
<dbReference type="InterPro" id="IPR036291">
    <property type="entry name" value="NAD(P)-bd_dom_sf"/>
</dbReference>
<dbReference type="SUPFAM" id="SSF51735">
    <property type="entry name" value="NAD(P)-binding Rossmann-fold domains"/>
    <property type="match status" value="1"/>
</dbReference>
<accession>A0A427Y3A1</accession>
<dbReference type="InterPro" id="IPR008030">
    <property type="entry name" value="NmrA-like"/>
</dbReference>
<keyword evidence="6" id="KW-1185">Reference proteome</keyword>
<sequence>MTAKTIFVFTVTGDQGRSVAGILQEAGWEVTGLVRNLESEPAKALAKQGIKLVQGDLNHPESYTKHLEGHYAAFVNANFFSAFETPGMTIDKAMEIEIQQSITAVEACAKAGVKHIIYSTLEDFGGDKVVPFFTTKAKVTQHILEKSLPVTNIRTSTYYSNVLKFQQLKPNPKTGGYFLVMQLPDDSQLTYFDVERLGDWVLAVLNDPAKYIRKDIDACSEYLTPVDIANTLSRATGKPFETLHITKDEFYTDKNKAEASLMWPFFRAGYEGYLKRDIAASRAVNPKQGTFAEWAAASKDLKAAIEGKAD</sequence>
<evidence type="ECO:0000256" key="3">
    <source>
        <dbReference type="ARBA" id="ARBA00023002"/>
    </source>
</evidence>
<gene>
    <name evidence="5" type="ORF">EHS25_003696</name>
</gene>
<keyword evidence="2" id="KW-0521">NADP</keyword>
<reference evidence="5 6" key="1">
    <citation type="submission" date="2018-11" db="EMBL/GenBank/DDBJ databases">
        <title>Genome sequence of Saitozyma podzolica DSM 27192.</title>
        <authorList>
            <person name="Aliyu H."/>
            <person name="Gorte O."/>
            <person name="Ochsenreither K."/>
        </authorList>
    </citation>
    <scope>NUCLEOTIDE SEQUENCE [LARGE SCALE GENOMIC DNA]</scope>
    <source>
        <strain evidence="5 6">DSM 27192</strain>
    </source>
</reference>
<keyword evidence="3" id="KW-0560">Oxidoreductase</keyword>
<evidence type="ECO:0000256" key="1">
    <source>
        <dbReference type="ARBA" id="ARBA00006328"/>
    </source>
</evidence>
<name>A0A427Y3A1_9TREE</name>
<dbReference type="PANTHER" id="PTHR42748:SF30">
    <property type="entry name" value="NMRA-LIKE DOMAIN-CONTAINING PROTEIN"/>
    <property type="match status" value="1"/>
</dbReference>